<dbReference type="GO" id="GO:0006508">
    <property type="term" value="P:proteolysis"/>
    <property type="evidence" value="ECO:0007669"/>
    <property type="project" value="UniProtKB-KW"/>
</dbReference>
<keyword evidence="6 10" id="KW-0863">Zinc-finger</keyword>
<comment type="subcellular location">
    <subcellularLocation>
        <location evidence="1 9">Cytoplasm</location>
    </subcellularLocation>
</comment>
<dbReference type="EMBL" id="DS995903">
    <property type="protein sequence ID" value="EEA22006.1"/>
    <property type="molecule type" value="Genomic_DNA"/>
</dbReference>
<dbReference type="CDD" id="cd01086">
    <property type="entry name" value="MetAP1"/>
    <property type="match status" value="1"/>
</dbReference>
<comment type="similarity">
    <text evidence="9 10">Belongs to the peptidase M24A family. Methionine aminopeptidase type 1 subfamily.</text>
</comment>
<evidence type="ECO:0000256" key="7">
    <source>
        <dbReference type="ARBA" id="ARBA00022801"/>
    </source>
</evidence>
<keyword evidence="7 9" id="KW-0378">Hydrolase</keyword>
<feature type="binding site" evidence="9">
    <location>
        <position position="287"/>
    </location>
    <ligand>
        <name>a protein</name>
        <dbReference type="ChEBI" id="CHEBI:16541"/>
    </ligand>
    <ligandPart>
        <name>N-terminal L-methionine residue</name>
        <dbReference type="ChEBI" id="CHEBI:64731"/>
    </ligandPart>
</feature>
<keyword evidence="2 9" id="KW-0031">Aminopeptidase</keyword>
<comment type="cofactor">
    <cofactor evidence="9">
        <name>Zn(2+)</name>
        <dbReference type="ChEBI" id="CHEBI:29105"/>
    </cofactor>
    <cofactor evidence="9">
        <name>Co(2+)</name>
        <dbReference type="ChEBI" id="CHEBI:48828"/>
    </cofactor>
    <cofactor evidence="9">
        <name>Mn(2+)</name>
        <dbReference type="ChEBI" id="CHEBI:29035"/>
    </cofactor>
    <cofactor evidence="9">
        <name>Fe(2+)</name>
        <dbReference type="ChEBI" id="CHEBI:29033"/>
    </cofactor>
    <text evidence="9">Binds 2 divalent metal cations per subunit. Has a high-affinity and a low affinity metal-binding site. The true nature of the physiological cofactor is under debate. The enzyme is active with zinc, cobalt, manganese or divalent iron ions. Has high activity with zinc; zinc cofactor is transferred into the active site region by the ZNG1 zinc chaperone.</text>
</comment>
<reference evidence="15" key="1">
    <citation type="journal article" date="2015" name="Genome Announc.">
        <title>Genome sequence of the AIDS-associated pathogen Penicillium marneffei (ATCC18224) and its near taxonomic relative Talaromyces stipitatus (ATCC10500).</title>
        <authorList>
            <person name="Nierman W.C."/>
            <person name="Fedorova-Abrams N.D."/>
            <person name="Andrianopoulos A."/>
        </authorList>
    </citation>
    <scope>NUCLEOTIDE SEQUENCE [LARGE SCALE GENOMIC DNA]</scope>
    <source>
        <strain evidence="15">ATCC 18224 / CBS 334.59 / QM 7333</strain>
    </source>
</reference>
<feature type="binding site" evidence="9">
    <location>
        <position position="203"/>
    </location>
    <ligand>
        <name>Zn(2+)</name>
        <dbReference type="ChEBI" id="CHEBI:29105"/>
        <label>3</label>
    </ligand>
</feature>
<evidence type="ECO:0000256" key="10">
    <source>
        <dbReference type="PROSITE-ProRule" id="PRU01357"/>
    </source>
</evidence>
<feature type="binding site" evidence="9">
    <location>
        <position position="214"/>
    </location>
    <ligand>
        <name>Zn(2+)</name>
        <dbReference type="ChEBI" id="CHEBI:29105"/>
        <label>4</label>
        <note>catalytic</note>
    </ligand>
</feature>
<dbReference type="EC" id="3.4.11.18" evidence="11"/>
<organism evidence="14 15">
    <name type="scientific">Talaromyces marneffei (strain ATCC 18224 / CBS 334.59 / QM 7333)</name>
    <name type="common">Penicillium marneffei</name>
    <dbReference type="NCBI Taxonomy" id="441960"/>
    <lineage>
        <taxon>Eukaryota</taxon>
        <taxon>Fungi</taxon>
        <taxon>Dikarya</taxon>
        <taxon>Ascomycota</taxon>
        <taxon>Pezizomycotina</taxon>
        <taxon>Eurotiomycetes</taxon>
        <taxon>Eurotiomycetidae</taxon>
        <taxon>Eurotiales</taxon>
        <taxon>Trichocomaceae</taxon>
        <taxon>Talaromyces</taxon>
        <taxon>Talaromyces sect. Talaromyces</taxon>
    </lineage>
</organism>
<feature type="binding site" evidence="9">
    <location>
        <position position="344"/>
    </location>
    <ligand>
        <name>Zn(2+)</name>
        <dbReference type="ChEBI" id="CHEBI:29105"/>
        <label>4</label>
        <note>catalytic</note>
    </ligand>
</feature>
<dbReference type="SUPFAM" id="SSF55920">
    <property type="entry name" value="Creatinase/aminopeptidase"/>
    <property type="match status" value="1"/>
</dbReference>
<evidence type="ECO:0000256" key="12">
    <source>
        <dbReference type="SAM" id="MobiDB-lite"/>
    </source>
</evidence>
<feature type="domain" description="C6H2-type" evidence="13">
    <location>
        <begin position="6"/>
        <end position="59"/>
    </location>
</feature>
<dbReference type="InterPro" id="IPR002467">
    <property type="entry name" value="Pept_M24A_MAP1"/>
</dbReference>
<keyword evidence="5 9" id="KW-0479">Metal-binding</keyword>
<comment type="cofactor">
    <cofactor evidence="11">
        <name>Co(2+)</name>
        <dbReference type="ChEBI" id="CHEBI:48828"/>
    </cofactor>
    <cofactor evidence="11">
        <name>Zn(2+)</name>
        <dbReference type="ChEBI" id="CHEBI:29105"/>
    </cofactor>
    <cofactor evidence="11">
        <name>Mn(2+)</name>
        <dbReference type="ChEBI" id="CHEBI:29035"/>
    </cofactor>
    <cofactor evidence="11">
        <name>Fe(2+)</name>
        <dbReference type="ChEBI" id="CHEBI:29033"/>
    </cofactor>
    <text evidence="11">Binds 2 divalent metal cations per subunit. Has a high-affinity and a low affinity metal-binding site. The true nature of the physiological cofactor is under debate. The enzyme is active with cobalt, zinc, manganese or divalent iron ions.</text>
</comment>
<dbReference type="GO" id="GO:0008270">
    <property type="term" value="F:zinc ion binding"/>
    <property type="evidence" value="ECO:0007669"/>
    <property type="project" value="UniProtKB-KW"/>
</dbReference>
<evidence type="ECO:0000256" key="11">
    <source>
        <dbReference type="RuleBase" id="RU003653"/>
    </source>
</evidence>
<dbReference type="HAMAP" id="MF_01974">
    <property type="entry name" value="MetAP_1"/>
    <property type="match status" value="1"/>
</dbReference>
<gene>
    <name evidence="14" type="ORF">PMAA_057900</name>
</gene>
<keyword evidence="3 9" id="KW-0963">Cytoplasm</keyword>
<dbReference type="AlphaFoldDB" id="B6QLM9"/>
<dbReference type="HOGENOM" id="CLU_015857_2_1_1"/>
<comment type="subunit">
    <text evidence="9">Associates with the 60S ribosomal subunit of the 80S translational complex.</text>
</comment>
<accession>B6QLM9</accession>
<sequence>MAAVAPRKCSGLDCANDAGTLQCPTCLKMGTDSFFCSQDCFKRSWASHKTVHKTKTTGQYNPFPTFPFTGSLRPVYPLSPHRAVPESIPRPDYAGDGIPRSEQKFVGRHNITILNKEEQEGMRKVCRLAREVLDIAAAEIKPGVTTDYIDEVVHKACLERDSYPSPLNYVHFPKSVCTSVNETICHGIPDQRPLQDGDIVNIDVTLYHGGFHGDLNETYYVGDKAKASPDAVRVVETARECLDQSIALVKPGMLFRDPGNVIEKHAKSRNCSVVKSYCGHGINQLFHCAPNIPHYAKNKTVGAAKPGMCFTIEPMINLGTHKDKTWPDDWTSVTADGSLSAQFEHTLLVTEDGVEVLTARLPNSPGGPVPMPKSAQVETTA</sequence>
<name>B6QLM9_TALMQ</name>
<comment type="function">
    <text evidence="9 11">Cotranslationally removes the N-terminal methionine from nascent proteins. The N-terminal methionine is often cleaved when the second residue in the primary sequence is small and uncharged (Met-Ala-, Cys, Gly, Pro, Ser, Thr, or Val).</text>
</comment>
<protein>
    <recommendedName>
        <fullName evidence="11">Methionine aminopeptidase</fullName>
        <ecNumber evidence="11">3.4.11.18</ecNumber>
    </recommendedName>
</protein>
<dbReference type="InterPro" id="IPR031615">
    <property type="entry name" value="Zfn-C6H2"/>
</dbReference>
<feature type="binding site" evidence="9">
    <location>
        <position position="214"/>
    </location>
    <ligand>
        <name>Zn(2+)</name>
        <dbReference type="ChEBI" id="CHEBI:29105"/>
        <label>3</label>
    </ligand>
</feature>
<evidence type="ECO:0000256" key="3">
    <source>
        <dbReference type="ARBA" id="ARBA00022490"/>
    </source>
</evidence>
<dbReference type="MEROPS" id="M24.017"/>
<dbReference type="PROSITE" id="PS00680">
    <property type="entry name" value="MAP_1"/>
    <property type="match status" value="1"/>
</dbReference>
<evidence type="ECO:0000313" key="15">
    <source>
        <dbReference type="Proteomes" id="UP000001294"/>
    </source>
</evidence>
<dbReference type="PANTHER" id="PTHR43330:SF7">
    <property type="entry name" value="METHIONINE AMINOPEPTIDASE 1"/>
    <property type="match status" value="1"/>
</dbReference>
<feature type="binding site" evidence="9">
    <location>
        <position position="280"/>
    </location>
    <ligand>
        <name>Zn(2+)</name>
        <dbReference type="ChEBI" id="CHEBI:29105"/>
        <label>4</label>
        <note>catalytic</note>
    </ligand>
</feature>
<keyword evidence="15" id="KW-1185">Reference proteome</keyword>
<evidence type="ECO:0000256" key="6">
    <source>
        <dbReference type="ARBA" id="ARBA00022771"/>
    </source>
</evidence>
<dbReference type="Proteomes" id="UP000001294">
    <property type="component" value="Unassembled WGS sequence"/>
</dbReference>
<dbReference type="Pfam" id="PF15801">
    <property type="entry name" value="zf-C6H2"/>
    <property type="match status" value="1"/>
</dbReference>
<dbReference type="InterPro" id="IPR036005">
    <property type="entry name" value="Creatinase/aminopeptidase-like"/>
</dbReference>
<feature type="region of interest" description="Disordered" evidence="12">
    <location>
        <begin position="360"/>
        <end position="381"/>
    </location>
</feature>
<dbReference type="GO" id="GO:0070006">
    <property type="term" value="F:metalloaminopeptidase activity"/>
    <property type="evidence" value="ECO:0007669"/>
    <property type="project" value="UniProtKB-UniRule"/>
</dbReference>
<feature type="binding site" evidence="9">
    <location>
        <position position="186"/>
    </location>
    <ligand>
        <name>a protein</name>
        <dbReference type="ChEBI" id="CHEBI:16541"/>
    </ligand>
    <ligandPart>
        <name>N-terminal L-methionine residue</name>
        <dbReference type="ChEBI" id="CHEBI:64731"/>
    </ligandPart>
</feature>
<dbReference type="PANTHER" id="PTHR43330">
    <property type="entry name" value="METHIONINE AMINOPEPTIDASE"/>
    <property type="match status" value="1"/>
</dbReference>
<feature type="binding site" evidence="9">
    <location>
        <position position="344"/>
    </location>
    <ligand>
        <name>Zn(2+)</name>
        <dbReference type="ChEBI" id="CHEBI:29105"/>
        <label>3</label>
    </ligand>
</feature>
<dbReference type="PROSITE" id="PS52013">
    <property type="entry name" value="ZF_C6H2"/>
    <property type="match status" value="1"/>
</dbReference>
<evidence type="ECO:0000256" key="9">
    <source>
        <dbReference type="HAMAP-Rule" id="MF_03174"/>
    </source>
</evidence>
<dbReference type="FunFam" id="3.90.230.10:FF:000010">
    <property type="entry name" value="Methionine aminopeptidase"/>
    <property type="match status" value="1"/>
</dbReference>
<dbReference type="GO" id="GO:0005829">
    <property type="term" value="C:cytosol"/>
    <property type="evidence" value="ECO:0007669"/>
    <property type="project" value="TreeGrafter"/>
</dbReference>
<dbReference type="InterPro" id="IPR001714">
    <property type="entry name" value="Pept_M24_MAP"/>
</dbReference>
<keyword evidence="4 9" id="KW-0645">Protease</keyword>
<evidence type="ECO:0000256" key="4">
    <source>
        <dbReference type="ARBA" id="ARBA00022670"/>
    </source>
</evidence>
<evidence type="ECO:0000256" key="5">
    <source>
        <dbReference type="ARBA" id="ARBA00022723"/>
    </source>
</evidence>
<comment type="catalytic activity">
    <reaction evidence="9 11">
        <text>Release of N-terminal amino acids, preferentially methionine, from peptides and arylamides.</text>
        <dbReference type="EC" id="3.4.11.18"/>
    </reaction>
</comment>
<dbReference type="Pfam" id="PF00557">
    <property type="entry name" value="Peptidase_M24"/>
    <property type="match status" value="1"/>
</dbReference>
<dbReference type="Gene3D" id="3.90.230.10">
    <property type="entry name" value="Creatinase/methionine aminopeptidase superfamily"/>
    <property type="match status" value="1"/>
</dbReference>
<evidence type="ECO:0000256" key="1">
    <source>
        <dbReference type="ARBA" id="ARBA00004496"/>
    </source>
</evidence>
<dbReference type="NCBIfam" id="TIGR00500">
    <property type="entry name" value="met_pdase_I"/>
    <property type="match status" value="1"/>
</dbReference>
<feature type="binding site" evidence="9">
    <location>
        <position position="313"/>
    </location>
    <ligand>
        <name>Zn(2+)</name>
        <dbReference type="ChEBI" id="CHEBI:29105"/>
        <label>4</label>
        <note>catalytic</note>
    </ligand>
</feature>
<keyword evidence="8" id="KW-0862">Zinc</keyword>
<dbReference type="GO" id="GO:0004239">
    <property type="term" value="F:initiator methionyl aminopeptidase activity"/>
    <property type="evidence" value="ECO:0007669"/>
    <property type="project" value="UniProtKB-UniRule"/>
</dbReference>
<dbReference type="VEuPathDB" id="FungiDB:PMAA_057900"/>
<dbReference type="PRINTS" id="PR00599">
    <property type="entry name" value="MAPEPTIDASE"/>
</dbReference>
<evidence type="ECO:0000313" key="14">
    <source>
        <dbReference type="EMBL" id="EEA22006.1"/>
    </source>
</evidence>
<evidence type="ECO:0000256" key="2">
    <source>
        <dbReference type="ARBA" id="ARBA00022438"/>
    </source>
</evidence>
<evidence type="ECO:0000259" key="13">
    <source>
        <dbReference type="PROSITE" id="PS52013"/>
    </source>
</evidence>
<evidence type="ECO:0000256" key="8">
    <source>
        <dbReference type="ARBA" id="ARBA00022833"/>
    </source>
</evidence>
<proteinExistence type="inferred from homology"/>
<dbReference type="InterPro" id="IPR000994">
    <property type="entry name" value="Pept_M24"/>
</dbReference>